<dbReference type="InterPro" id="IPR048537">
    <property type="entry name" value="RRN6_HB"/>
</dbReference>
<dbReference type="InParanoid" id="A0A177CR12"/>
<dbReference type="RefSeq" id="XP_018040310.1">
    <property type="nucleotide sequence ID" value="XM_018184579.1"/>
</dbReference>
<feature type="domain" description="RRN6 K-rich C-terminal" evidence="3">
    <location>
        <begin position="855"/>
        <end position="982"/>
    </location>
</feature>
<feature type="region of interest" description="Disordered" evidence="1">
    <location>
        <begin position="886"/>
        <end position="982"/>
    </location>
</feature>
<proteinExistence type="predicted"/>
<dbReference type="Pfam" id="PF10214">
    <property type="entry name" value="Rrn6_beta-prop"/>
    <property type="match status" value="1"/>
</dbReference>
<organism evidence="5 6">
    <name type="scientific">Paraphaeosphaeria sporulosa</name>
    <dbReference type="NCBI Taxonomy" id="1460663"/>
    <lineage>
        <taxon>Eukaryota</taxon>
        <taxon>Fungi</taxon>
        <taxon>Dikarya</taxon>
        <taxon>Ascomycota</taxon>
        <taxon>Pezizomycotina</taxon>
        <taxon>Dothideomycetes</taxon>
        <taxon>Pleosporomycetidae</taxon>
        <taxon>Pleosporales</taxon>
        <taxon>Massarineae</taxon>
        <taxon>Didymosphaeriaceae</taxon>
        <taxon>Paraphaeosphaeria</taxon>
    </lineage>
</organism>
<dbReference type="Pfam" id="PF20640">
    <property type="entry name" value="Rrn6_HB"/>
    <property type="match status" value="1"/>
</dbReference>
<evidence type="ECO:0000313" key="6">
    <source>
        <dbReference type="Proteomes" id="UP000077069"/>
    </source>
</evidence>
<feature type="domain" description="RRN6 helical bundle" evidence="4">
    <location>
        <begin position="573"/>
        <end position="767"/>
    </location>
</feature>
<feature type="region of interest" description="Disordered" evidence="1">
    <location>
        <begin position="776"/>
        <end position="828"/>
    </location>
</feature>
<dbReference type="GO" id="GO:0042790">
    <property type="term" value="P:nucleolar large rRNA transcription by RNA polymerase I"/>
    <property type="evidence" value="ECO:0007669"/>
    <property type="project" value="TreeGrafter"/>
</dbReference>
<evidence type="ECO:0008006" key="7">
    <source>
        <dbReference type="Google" id="ProtNLM"/>
    </source>
</evidence>
<evidence type="ECO:0000259" key="2">
    <source>
        <dbReference type="Pfam" id="PF10214"/>
    </source>
</evidence>
<feature type="compositionally biased region" description="Polar residues" evidence="1">
    <location>
        <begin position="797"/>
        <end position="828"/>
    </location>
</feature>
<feature type="compositionally biased region" description="Polar residues" evidence="1">
    <location>
        <begin position="950"/>
        <end position="960"/>
    </location>
</feature>
<dbReference type="OrthoDB" id="4090074at2759"/>
<protein>
    <recommendedName>
        <fullName evidence="7">RNA polymerase I-specific transcription initiation factor RRN6-like protein</fullName>
    </recommendedName>
</protein>
<dbReference type="GeneID" id="28768065"/>
<accession>A0A177CR12</accession>
<dbReference type="InterPro" id="IPR019350">
    <property type="entry name" value="RNA_pol_I-sp_TIF_RRN6-like"/>
</dbReference>
<feature type="compositionally biased region" description="Basic residues" evidence="1">
    <location>
        <begin position="965"/>
        <end position="982"/>
    </location>
</feature>
<dbReference type="InterPro" id="IPR048535">
    <property type="entry name" value="RRN6_beta-prop"/>
</dbReference>
<gene>
    <name evidence="5" type="ORF">CC84DRAFT_1255869</name>
</gene>
<dbReference type="EMBL" id="KV441549">
    <property type="protein sequence ID" value="OAG09945.1"/>
    <property type="molecule type" value="Genomic_DNA"/>
</dbReference>
<dbReference type="STRING" id="1460663.A0A177CR12"/>
<name>A0A177CR12_9PLEO</name>
<evidence type="ECO:0000259" key="3">
    <source>
        <dbReference type="Pfam" id="PF20639"/>
    </source>
</evidence>
<evidence type="ECO:0000256" key="1">
    <source>
        <dbReference type="SAM" id="MobiDB-lite"/>
    </source>
</evidence>
<evidence type="ECO:0000259" key="4">
    <source>
        <dbReference type="Pfam" id="PF20640"/>
    </source>
</evidence>
<sequence length="982" mass="109747">MTDDSPNDLNTGHFGIPAYDLENSRWAFVRASTGAGFRQLDPWTTVVPPAIRFPAPCASRTLRDARQATKSLSRDFPELVPASEHVSQLEPVSAAATASPKAHDATVGQLMSFGTITPLSNRAHLAKRVVALPAGEGGNILQLQLLSKEKRGWGSGAISDSRCYLDCLSWKGGRGFWNQDATAIQQVCFAQPERSGAFLAVRLPQRVVLFRPAYRRRPAAAVRSRLYDLPPSAIDCHPFHSVSTKETGNIPHADVTFNPHYQRQFAIVDQKTSWSVWDIDGTRGSYVVKRVASKIMPAEEEDGNKEQEEGLEPWREDGWARIVWVGDANTVLVCNRKRMELIDLKQPTRSLSIPQVIDWRPTKNSSPSWILDVRRHPLLDEKLFFVLTSTRLYLFAVTSDEPRGNFGDLDAVIVLSWTHFRGTEDITLRLHTQSISDKETVVFIHSRVNTLITVYRLVDQTSIGAPYRTFGPTMLRLDNFDNAQSSKLFIDLNLARVDFKETLGDSRGVGDDYMNREIQFYQLSAVFDDLSVAQTMLCSLGHDSGDVTLEDVKSTSWATAVKSVVVRSKDIVDSDEDDFVEPNGLIRSNEPHLKSEFQQLKRYENEAASSSRDVFDFTDLYEAIGSNNPFSLYQADSLSESIDVVGLVEEIIWRLDREENVEPFTLGTLQEYAEAIVTVQDIEDASTKLQDLLFPKQYASSLEPHMIASALVLGFGDQRAQASSLSSVYDLVLQNWLASLPGAIPARIRQSKERSARRLAGEILMASTRIRHSIHQKSPPAFGTGFNQHVAAERSSPPHSSSQVDLRLQSSQPSDPASLDNPRTSNITLSGPLARLSKYLHMNNVTPPDVPPSIKQVLSHWQLQADPFTYDWEGTERAFAEELELEQEGVSKKRERARRKKERQVKRQRRENELFTGRVETGRTESQPQLLRSSPGPAAPAASSQPAPSHSQMFVVQSQVEPGKHGGRSMKKKKVKSRMSGF</sequence>
<dbReference type="GO" id="GO:0001179">
    <property type="term" value="F:RNA polymerase I general transcription initiation factor binding"/>
    <property type="evidence" value="ECO:0007669"/>
    <property type="project" value="TreeGrafter"/>
</dbReference>
<dbReference type="PANTHER" id="PTHR28221">
    <property type="entry name" value="RNA POLYMERASE I-SPECIFIC TRANSCRIPTION INITIATION FACTOR RRN6"/>
    <property type="match status" value="1"/>
</dbReference>
<keyword evidence="6" id="KW-1185">Reference proteome</keyword>
<evidence type="ECO:0000313" key="5">
    <source>
        <dbReference type="EMBL" id="OAG09945.1"/>
    </source>
</evidence>
<dbReference type="AlphaFoldDB" id="A0A177CR12"/>
<dbReference type="Pfam" id="PF20639">
    <property type="entry name" value="Rrn6_K-rich"/>
    <property type="match status" value="1"/>
</dbReference>
<feature type="domain" description="RRN6 beta-propeller" evidence="2">
    <location>
        <begin position="104"/>
        <end position="462"/>
    </location>
</feature>
<reference evidence="5 6" key="1">
    <citation type="submission" date="2016-05" db="EMBL/GenBank/DDBJ databases">
        <title>Comparative analysis of secretome profiles of manganese(II)-oxidizing ascomycete fungi.</title>
        <authorList>
            <consortium name="DOE Joint Genome Institute"/>
            <person name="Zeiner C.A."/>
            <person name="Purvine S.O."/>
            <person name="Zink E.M."/>
            <person name="Wu S."/>
            <person name="Pasa-Tolic L."/>
            <person name="Chaput D.L."/>
            <person name="Haridas S."/>
            <person name="Grigoriev I.V."/>
            <person name="Santelli C.M."/>
            <person name="Hansel C.M."/>
        </authorList>
    </citation>
    <scope>NUCLEOTIDE SEQUENCE [LARGE SCALE GENOMIC DNA]</scope>
    <source>
        <strain evidence="5 6">AP3s5-JAC2a</strain>
    </source>
</reference>
<dbReference type="InterPro" id="IPR048536">
    <property type="entry name" value="Rrn6_K-rich"/>
</dbReference>
<dbReference type="GO" id="GO:0001163">
    <property type="term" value="F:RNA polymerase I transcription regulatory region sequence-specific DNA binding"/>
    <property type="evidence" value="ECO:0007669"/>
    <property type="project" value="TreeGrafter"/>
</dbReference>
<dbReference type="Proteomes" id="UP000077069">
    <property type="component" value="Unassembled WGS sequence"/>
</dbReference>
<feature type="compositionally biased region" description="Low complexity" evidence="1">
    <location>
        <begin position="933"/>
        <end position="949"/>
    </location>
</feature>
<dbReference type="PANTHER" id="PTHR28221:SF2">
    <property type="entry name" value="RNA POLYMERASE I-SPECIFIC TRANSCRIPTION INITIATION FACTOR RRN6"/>
    <property type="match status" value="1"/>
</dbReference>
<feature type="compositionally biased region" description="Basic residues" evidence="1">
    <location>
        <begin position="893"/>
        <end position="909"/>
    </location>
</feature>
<dbReference type="GO" id="GO:0070860">
    <property type="term" value="C:RNA polymerase I core factor complex"/>
    <property type="evidence" value="ECO:0007669"/>
    <property type="project" value="TreeGrafter"/>
</dbReference>